<evidence type="ECO:0000256" key="2">
    <source>
        <dbReference type="ARBA" id="ARBA00023172"/>
    </source>
</evidence>
<dbReference type="PIRSF" id="PIRSF006493">
    <property type="entry name" value="Prok_Ku"/>
    <property type="match status" value="1"/>
</dbReference>
<organism evidence="7 8">
    <name type="scientific">Streptomyces himalayensis subsp. aureolus</name>
    <dbReference type="NCBI Taxonomy" id="2758039"/>
    <lineage>
        <taxon>Bacteria</taxon>
        <taxon>Bacillati</taxon>
        <taxon>Actinomycetota</taxon>
        <taxon>Actinomycetes</taxon>
        <taxon>Kitasatosporales</taxon>
        <taxon>Streptomycetaceae</taxon>
        <taxon>Streptomyces</taxon>
        <taxon>Streptomyces himalayensis</taxon>
    </lineage>
</organism>
<evidence type="ECO:0000259" key="6">
    <source>
        <dbReference type="SMART" id="SM00959"/>
    </source>
</evidence>
<accession>A0A7W2CYL4</accession>
<evidence type="ECO:0000256" key="4">
    <source>
        <dbReference type="SAM" id="MobiDB-lite"/>
    </source>
</evidence>
<protein>
    <recommendedName>
        <fullName evidence="3">Non-homologous end joining protein Ku</fullName>
    </recommendedName>
</protein>
<feature type="domain" description="Ku" evidence="5">
    <location>
        <begin position="53"/>
        <end position="187"/>
    </location>
</feature>
<evidence type="ECO:0000256" key="1">
    <source>
        <dbReference type="ARBA" id="ARBA00023125"/>
    </source>
</evidence>
<dbReference type="SMART" id="SM00559">
    <property type="entry name" value="Ku78"/>
    <property type="match status" value="1"/>
</dbReference>
<name>A0A7W2CYL4_9ACTN</name>
<reference evidence="7 8" key="1">
    <citation type="submission" date="2020-07" db="EMBL/GenBank/DDBJ databases">
        <title>Streptomyces isolated from Indian soil.</title>
        <authorList>
            <person name="Mandal S."/>
            <person name="Maiti P.K."/>
        </authorList>
    </citation>
    <scope>NUCLEOTIDE SEQUENCE [LARGE SCALE GENOMIC DNA]</scope>
    <source>
        <strain evidence="7 8">PSKA54</strain>
    </source>
</reference>
<dbReference type="InterPro" id="IPR009187">
    <property type="entry name" value="Prok_Ku"/>
</dbReference>
<dbReference type="InterPro" id="IPR011112">
    <property type="entry name" value="Rho-like_N"/>
</dbReference>
<dbReference type="EMBL" id="JACEQY010000006">
    <property type="protein sequence ID" value="MBA4861474.1"/>
    <property type="molecule type" value="Genomic_DNA"/>
</dbReference>
<keyword evidence="3" id="KW-0227">DNA damage</keyword>
<dbReference type="Proteomes" id="UP000586976">
    <property type="component" value="Unassembled WGS sequence"/>
</dbReference>
<sequence length="341" mass="38484">MARAIWSGVLSFGLVTVPVSLYTAIEDHTTHFRLLQRGTSDRVRNKRVNERTGKEVRFEDIAKGYPLGDEEEDAEYVVVEREELDRIAPGKSQLVEISGFVDLDDVEPVYFDRTYYLGPRGKEYAKVYQLLRTALEKTNRAGIATFVMRSKQYLTAVRAQPDVLVLQTMHWADEIRDPHETVPGLPESVDLSGKEVDMALRLMDGLAVDWSPEDYRDTYEEKVAELVEAKRQGEEIAVAEEPPEATNVVDLMQVLQASIDRAGEKAGGKRRKKTARGTPSAAKKSKPEPGPEPEPEKDLRNLKKEELYERATEIGVPGRSRMNREELIDALSKATRRKKAA</sequence>
<keyword evidence="3" id="KW-0234">DNA repair</keyword>
<dbReference type="CDD" id="cd00789">
    <property type="entry name" value="KU_like"/>
    <property type="match status" value="1"/>
</dbReference>
<comment type="similarity">
    <text evidence="3">Belongs to the prokaryotic Ku family.</text>
</comment>
<dbReference type="FunFam" id="2.40.290.10:FF:000004">
    <property type="entry name" value="Non-homologous end joining protein Ku"/>
    <property type="match status" value="1"/>
</dbReference>
<evidence type="ECO:0000313" key="7">
    <source>
        <dbReference type="EMBL" id="MBA4861474.1"/>
    </source>
</evidence>
<dbReference type="RefSeq" id="WP_181863451.1">
    <property type="nucleotide sequence ID" value="NZ_JACEQY010000006.1"/>
</dbReference>
<feature type="compositionally biased region" description="Basic and acidic residues" evidence="4">
    <location>
        <begin position="285"/>
        <end position="312"/>
    </location>
</feature>
<dbReference type="PANTHER" id="PTHR41251:SF1">
    <property type="entry name" value="NON-HOMOLOGOUS END JOINING PROTEIN KU"/>
    <property type="match status" value="1"/>
</dbReference>
<dbReference type="InterPro" id="IPR016194">
    <property type="entry name" value="SPOC-like_C_dom_sf"/>
</dbReference>
<dbReference type="Gene3D" id="2.40.290.10">
    <property type="match status" value="1"/>
</dbReference>
<keyword evidence="2 3" id="KW-0233">DNA recombination</keyword>
<dbReference type="GO" id="GO:0006353">
    <property type="term" value="P:DNA-templated transcription termination"/>
    <property type="evidence" value="ECO:0007669"/>
    <property type="project" value="InterPro"/>
</dbReference>
<dbReference type="InterPro" id="IPR036269">
    <property type="entry name" value="Rho_N_sf"/>
</dbReference>
<comment type="subunit">
    <text evidence="3">Homodimer. Interacts with LigD.</text>
</comment>
<dbReference type="Pfam" id="PF02735">
    <property type="entry name" value="Ku"/>
    <property type="match status" value="1"/>
</dbReference>
<gene>
    <name evidence="3" type="primary">ku</name>
    <name evidence="7" type="ORF">H1V43_08745</name>
</gene>
<dbReference type="GO" id="GO:0003690">
    <property type="term" value="F:double-stranded DNA binding"/>
    <property type="evidence" value="ECO:0007669"/>
    <property type="project" value="UniProtKB-UniRule"/>
</dbReference>
<feature type="domain" description="Rho termination factor-like N-terminal" evidence="6">
    <location>
        <begin position="298"/>
        <end position="340"/>
    </location>
</feature>
<proteinExistence type="inferred from homology"/>
<dbReference type="Pfam" id="PF07498">
    <property type="entry name" value="Rho_N"/>
    <property type="match status" value="1"/>
</dbReference>
<dbReference type="PANTHER" id="PTHR41251">
    <property type="entry name" value="NON-HOMOLOGOUS END JOINING PROTEIN KU"/>
    <property type="match status" value="1"/>
</dbReference>
<feature type="region of interest" description="Disordered" evidence="4">
    <location>
        <begin position="260"/>
        <end position="322"/>
    </location>
</feature>
<dbReference type="GO" id="GO:0006303">
    <property type="term" value="P:double-strand break repair via nonhomologous end joining"/>
    <property type="evidence" value="ECO:0007669"/>
    <property type="project" value="UniProtKB-UniRule"/>
</dbReference>
<dbReference type="NCBIfam" id="TIGR02772">
    <property type="entry name" value="Ku_bact"/>
    <property type="match status" value="1"/>
</dbReference>
<evidence type="ECO:0000259" key="5">
    <source>
        <dbReference type="SMART" id="SM00559"/>
    </source>
</evidence>
<dbReference type="InterPro" id="IPR006164">
    <property type="entry name" value="DNA_bd_Ku70/Ku80"/>
</dbReference>
<dbReference type="SMART" id="SM00959">
    <property type="entry name" value="Rho_N"/>
    <property type="match status" value="1"/>
</dbReference>
<dbReference type="SUPFAM" id="SSF68912">
    <property type="entry name" value="Rho N-terminal domain-like"/>
    <property type="match status" value="1"/>
</dbReference>
<evidence type="ECO:0000256" key="3">
    <source>
        <dbReference type="HAMAP-Rule" id="MF_01875"/>
    </source>
</evidence>
<keyword evidence="1 3" id="KW-0238">DNA-binding</keyword>
<dbReference type="SUPFAM" id="SSF100939">
    <property type="entry name" value="SPOC domain-like"/>
    <property type="match status" value="1"/>
</dbReference>
<dbReference type="AlphaFoldDB" id="A0A7W2CYL4"/>
<dbReference type="HAMAP" id="MF_01875">
    <property type="entry name" value="Prokaryotic_Ku"/>
    <property type="match status" value="1"/>
</dbReference>
<comment type="caution">
    <text evidence="7">The sequence shown here is derived from an EMBL/GenBank/DDBJ whole genome shotgun (WGS) entry which is preliminary data.</text>
</comment>
<comment type="function">
    <text evidence="3">With LigD forms a non-homologous end joining (NHEJ) DNA repair enzyme, which repairs dsDNA breaks with reduced fidelity. Binds linear dsDNA with 5'- and 3'- overhangs but not closed circular dsDNA nor ssDNA. Recruits and stimulates the ligase activity of LigD.</text>
</comment>
<dbReference type="GO" id="GO:0006310">
    <property type="term" value="P:DNA recombination"/>
    <property type="evidence" value="ECO:0007669"/>
    <property type="project" value="UniProtKB-KW"/>
</dbReference>
<evidence type="ECO:0000313" key="8">
    <source>
        <dbReference type="Proteomes" id="UP000586976"/>
    </source>
</evidence>
<keyword evidence="8" id="KW-1185">Reference proteome</keyword>